<evidence type="ECO:0000313" key="2">
    <source>
        <dbReference type="EMBL" id="GFH12669.1"/>
    </source>
</evidence>
<gene>
    <name evidence="2" type="ORF">HaLaN_08396</name>
</gene>
<name>A0A699Z142_HAELA</name>
<dbReference type="AlphaFoldDB" id="A0A699Z142"/>
<proteinExistence type="predicted"/>
<accession>A0A699Z142</accession>
<protein>
    <submittedName>
        <fullName evidence="2">Uncharacterized protein</fullName>
    </submittedName>
</protein>
<keyword evidence="3" id="KW-1185">Reference proteome</keyword>
<evidence type="ECO:0000256" key="1">
    <source>
        <dbReference type="SAM" id="MobiDB-lite"/>
    </source>
</evidence>
<dbReference type="EMBL" id="BLLF01000527">
    <property type="protein sequence ID" value="GFH12669.1"/>
    <property type="molecule type" value="Genomic_DNA"/>
</dbReference>
<reference evidence="2 3" key="1">
    <citation type="submission" date="2020-02" db="EMBL/GenBank/DDBJ databases">
        <title>Draft genome sequence of Haematococcus lacustris strain NIES-144.</title>
        <authorList>
            <person name="Morimoto D."/>
            <person name="Nakagawa S."/>
            <person name="Yoshida T."/>
            <person name="Sawayama S."/>
        </authorList>
    </citation>
    <scope>NUCLEOTIDE SEQUENCE [LARGE SCALE GENOMIC DNA]</scope>
    <source>
        <strain evidence="2 3">NIES-144</strain>
    </source>
</reference>
<organism evidence="2 3">
    <name type="scientific">Haematococcus lacustris</name>
    <name type="common">Green alga</name>
    <name type="synonym">Haematococcus pluvialis</name>
    <dbReference type="NCBI Taxonomy" id="44745"/>
    <lineage>
        <taxon>Eukaryota</taxon>
        <taxon>Viridiplantae</taxon>
        <taxon>Chlorophyta</taxon>
        <taxon>core chlorophytes</taxon>
        <taxon>Chlorophyceae</taxon>
        <taxon>CS clade</taxon>
        <taxon>Chlamydomonadales</taxon>
        <taxon>Haematococcaceae</taxon>
        <taxon>Haematococcus</taxon>
    </lineage>
</organism>
<sequence>MLLPPSSPAFACSTATHTSLLPLPPLLLLTSPPPAAPAALPAPQVHQGLPPSLILQAPQLNPFKHCCSRNPAALPTPCPATLPTSYPAALPTPCPATLPAFCPASSRSRGRRGSRRSTPHSRHSQHPSSRCPGQQPGQQSAAGQQPRGSATAHAPPRPSGCGAGQGAAGPRGCRLSGPCRRARRGGYSAAQLLAPWLKSAAS</sequence>
<feature type="compositionally biased region" description="Low complexity" evidence="1">
    <location>
        <begin position="126"/>
        <end position="150"/>
    </location>
</feature>
<evidence type="ECO:0000313" key="3">
    <source>
        <dbReference type="Proteomes" id="UP000485058"/>
    </source>
</evidence>
<feature type="compositionally biased region" description="Basic residues" evidence="1">
    <location>
        <begin position="108"/>
        <end position="125"/>
    </location>
</feature>
<comment type="caution">
    <text evidence="2">The sequence shown here is derived from an EMBL/GenBank/DDBJ whole genome shotgun (WGS) entry which is preliminary data.</text>
</comment>
<dbReference type="Proteomes" id="UP000485058">
    <property type="component" value="Unassembled WGS sequence"/>
</dbReference>
<feature type="region of interest" description="Disordered" evidence="1">
    <location>
        <begin position="101"/>
        <end position="187"/>
    </location>
</feature>